<proteinExistence type="predicted"/>
<dbReference type="Pfam" id="PF18758">
    <property type="entry name" value="KDZ"/>
    <property type="match status" value="1"/>
</dbReference>
<dbReference type="Proteomes" id="UP001152795">
    <property type="component" value="Unassembled WGS sequence"/>
</dbReference>
<comment type="caution">
    <text evidence="1">The sequence shown here is derived from an EMBL/GenBank/DDBJ whole genome shotgun (WGS) entry which is preliminary data.</text>
</comment>
<sequence>MEKFLDVYDKNFDIDAKDFFMERPLLTYFYYSFDSFCFVFSHKDLFCAVCGGMQWIAVKPVKYQWGVCTFVYSKVTPAQAELKCYSCSSYHCSHVSSLARAIDEVQEDDNSALALFKFSLEISPEMRDYFEMATRSEEKVQLFLTGNENDANDFCALPEKNGSKFFVPPNSGCCPCGAEWDERPVQDDWLDVEDCSVAYLYSIHQVNGMRDLLKDFSKSETSFEEFEELKSEIPSPGLKILFDSLEEGGFTSGCPDSCKRFLAALASDKPVCAIVPPNEEVLDLLTRISDGVNPKDNPATDLKLLHEQVPLLFNILKICGEIPPSIRPVVKELTCKAVSPFEYENGQQRLPHNLPPPQENNASNGYLPCLPELVQRGNYVLDSKKTKQGDCAKLARAKHKKHGTLIPGIFCLLCPHGICYGFEIMRDHESPNIPFTILRTRFPKAPELVIYDNSCRLHEYCLNRDPAFFKNTKFVVDKFHWKNHSGCCEGYNMKLYPTLTVHNSQAAEQCNSAIKPLASMVSYMEYQNFLLFSKLYIWYRNMLRIVKLNPERDVPYKDYFLAINGQS</sequence>
<dbReference type="PANTHER" id="PTHR34305">
    <property type="entry name" value="EXPRESSED PROTEIN"/>
    <property type="match status" value="1"/>
</dbReference>
<evidence type="ECO:0000313" key="1">
    <source>
        <dbReference type="EMBL" id="CAB4029386.1"/>
    </source>
</evidence>
<organism evidence="1 2">
    <name type="scientific">Paramuricea clavata</name>
    <name type="common">Red gorgonian</name>
    <name type="synonym">Violescent sea-whip</name>
    <dbReference type="NCBI Taxonomy" id="317549"/>
    <lineage>
        <taxon>Eukaryota</taxon>
        <taxon>Metazoa</taxon>
        <taxon>Cnidaria</taxon>
        <taxon>Anthozoa</taxon>
        <taxon>Octocorallia</taxon>
        <taxon>Malacalcyonacea</taxon>
        <taxon>Plexauridae</taxon>
        <taxon>Paramuricea</taxon>
    </lineage>
</organism>
<reference evidence="1" key="1">
    <citation type="submission" date="2020-04" db="EMBL/GenBank/DDBJ databases">
        <authorList>
            <person name="Alioto T."/>
            <person name="Alioto T."/>
            <person name="Gomez Garrido J."/>
        </authorList>
    </citation>
    <scope>NUCLEOTIDE SEQUENCE</scope>
    <source>
        <strain evidence="1">A484AB</strain>
    </source>
</reference>
<dbReference type="EMBL" id="CACRXK020016138">
    <property type="protein sequence ID" value="CAB4029386.1"/>
    <property type="molecule type" value="Genomic_DNA"/>
</dbReference>
<gene>
    <name evidence="1" type="ORF">PACLA_8A004120</name>
</gene>
<evidence type="ECO:0000313" key="2">
    <source>
        <dbReference type="Proteomes" id="UP001152795"/>
    </source>
</evidence>
<dbReference type="PANTHER" id="PTHR34305:SF1">
    <property type="entry name" value="SWIM-TYPE DOMAIN-CONTAINING PROTEIN"/>
    <property type="match status" value="1"/>
</dbReference>
<name>A0A6S7JB72_PARCT</name>
<dbReference type="AlphaFoldDB" id="A0A6S7JB72"/>
<dbReference type="OrthoDB" id="10071442at2759"/>
<dbReference type="InterPro" id="IPR040521">
    <property type="entry name" value="KDZ"/>
</dbReference>
<protein>
    <submittedName>
        <fullName evidence="1">Uncharacterized protein</fullName>
    </submittedName>
</protein>
<keyword evidence="2" id="KW-1185">Reference proteome</keyword>
<accession>A0A6S7JB72</accession>